<gene>
    <name evidence="1" type="ORF">SAMN05421819_3686</name>
</gene>
<evidence type="ECO:0000313" key="1">
    <source>
        <dbReference type="EMBL" id="SEG59773.1"/>
    </source>
</evidence>
<dbReference type="EMBL" id="FNVA01000007">
    <property type="protein sequence ID" value="SEG59773.1"/>
    <property type="molecule type" value="Genomic_DNA"/>
</dbReference>
<dbReference type="AlphaFoldDB" id="A0A1H6BG89"/>
<evidence type="ECO:0000313" key="2">
    <source>
        <dbReference type="Proteomes" id="UP000236728"/>
    </source>
</evidence>
<proteinExistence type="predicted"/>
<sequence length="307" mass="33361">MTTAAEWKLRIEEACAEPDPARCNERITLLHFSLSEALADALGSDAGPNFHSWAVWGSRKAGVTIRQEDLGDAIRNATITAGLCGLALGLATGFVCGRLLHWHSGLANGALGALLGSFLGGATGRQIAIWSRAKAARLVLEGNRTVLEDIGEQSARFLDLLQSGASSADREGFFAGLRAGPSERSGQDRLATAFQNYLEAFDTQDPALKREAMITGNSAIVFHEHIRLEPYIRGAMPFIVRRCATQRMMTYEIGDTVLTVGEDVPGIATPTAANDWTKIEERMRYVFALFRKYHDAPGVLLAPFPDR</sequence>
<name>A0A1H6BG89_9BACT</name>
<protein>
    <submittedName>
        <fullName evidence="1">Uncharacterized protein</fullName>
    </submittedName>
</protein>
<dbReference type="Proteomes" id="UP000236728">
    <property type="component" value="Unassembled WGS sequence"/>
</dbReference>
<organism evidence="1 2">
    <name type="scientific">Bryocella elongata</name>
    <dbReference type="NCBI Taxonomy" id="863522"/>
    <lineage>
        <taxon>Bacteria</taxon>
        <taxon>Pseudomonadati</taxon>
        <taxon>Acidobacteriota</taxon>
        <taxon>Terriglobia</taxon>
        <taxon>Terriglobales</taxon>
        <taxon>Acidobacteriaceae</taxon>
        <taxon>Bryocella</taxon>
    </lineage>
</organism>
<accession>A0A1H6BG89</accession>
<keyword evidence="2" id="KW-1185">Reference proteome</keyword>
<dbReference type="RefSeq" id="WP_103934560.1">
    <property type="nucleotide sequence ID" value="NZ_FNVA01000007.1"/>
</dbReference>
<reference evidence="1 2" key="1">
    <citation type="submission" date="2016-10" db="EMBL/GenBank/DDBJ databases">
        <authorList>
            <person name="de Groot N.N."/>
        </authorList>
    </citation>
    <scope>NUCLEOTIDE SEQUENCE [LARGE SCALE GENOMIC DNA]</scope>
    <source>
        <strain evidence="1 2">DSM 22489</strain>
    </source>
</reference>
<dbReference type="OrthoDB" id="257464at2"/>